<comment type="caution">
    <text evidence="2">The sequence shown here is derived from an EMBL/GenBank/DDBJ whole genome shotgun (WGS) entry which is preliminary data.</text>
</comment>
<dbReference type="Proteomes" id="UP000077202">
    <property type="component" value="Unassembled WGS sequence"/>
</dbReference>
<sequence>MRPEEAENSEIANEGVKVKEEAAAIARLSLSHGLTTEERSSSSTLPRLTPPPDLVFCLAASLAAPVLSLPFLSLPSLSLLSLPPPLAYSLFNTTNTTPTGARRGEASPRRVLLLGPTKTKHEHRRSSTAAQRHNKPHTNQKKQKPCTRSEAIPPASLAPLTTCAQRSIAPSTALLAQQNRHRKVKTEVYLCLSVTTSPTERLRAGQRTRSPGFEFQLMPRLDQTTSAVPCIANGKLREVKRRAANEGPDSKSRDTTRRRQRNKTSQRRERVLPPLRAGLLFESPHAFPTDGPS</sequence>
<proteinExistence type="predicted"/>
<organism evidence="2 3">
    <name type="scientific">Marchantia polymorpha subsp. ruderalis</name>
    <dbReference type="NCBI Taxonomy" id="1480154"/>
    <lineage>
        <taxon>Eukaryota</taxon>
        <taxon>Viridiplantae</taxon>
        <taxon>Streptophyta</taxon>
        <taxon>Embryophyta</taxon>
        <taxon>Marchantiophyta</taxon>
        <taxon>Marchantiopsida</taxon>
        <taxon>Marchantiidae</taxon>
        <taxon>Marchantiales</taxon>
        <taxon>Marchantiaceae</taxon>
        <taxon>Marchantia</taxon>
    </lineage>
</organism>
<feature type="compositionally biased region" description="Basic and acidic residues" evidence="1">
    <location>
        <begin position="238"/>
        <end position="257"/>
    </location>
</feature>
<keyword evidence="3" id="KW-1185">Reference proteome</keyword>
<feature type="region of interest" description="Disordered" evidence="1">
    <location>
        <begin position="238"/>
        <end position="293"/>
    </location>
</feature>
<evidence type="ECO:0000313" key="3">
    <source>
        <dbReference type="Proteomes" id="UP000077202"/>
    </source>
</evidence>
<name>A0A176W8R5_MARPO</name>
<reference evidence="2" key="1">
    <citation type="submission" date="2016-03" db="EMBL/GenBank/DDBJ databases">
        <title>Mechanisms controlling the formation of the plant cell surface in tip-growing cells are functionally conserved among land plants.</title>
        <authorList>
            <person name="Honkanen S."/>
            <person name="Jones V.A."/>
            <person name="Morieri G."/>
            <person name="Champion C."/>
            <person name="Hetherington A.J."/>
            <person name="Kelly S."/>
            <person name="Saint-Marcoux D."/>
            <person name="Proust H."/>
            <person name="Prescott H."/>
            <person name="Dolan L."/>
        </authorList>
    </citation>
    <scope>NUCLEOTIDE SEQUENCE [LARGE SCALE GENOMIC DNA]</scope>
    <source>
        <tissue evidence="2">Whole gametophyte</tissue>
    </source>
</reference>
<evidence type="ECO:0000313" key="2">
    <source>
        <dbReference type="EMBL" id="OAE29508.1"/>
    </source>
</evidence>
<feature type="region of interest" description="Disordered" evidence="1">
    <location>
        <begin position="94"/>
        <end position="149"/>
    </location>
</feature>
<feature type="compositionally biased region" description="Basic residues" evidence="1">
    <location>
        <begin position="118"/>
        <end position="145"/>
    </location>
</feature>
<dbReference type="EMBL" id="LVLJ01001455">
    <property type="protein sequence ID" value="OAE29508.1"/>
    <property type="molecule type" value="Genomic_DNA"/>
</dbReference>
<gene>
    <name evidence="2" type="ORF">AXG93_1433s1270</name>
</gene>
<dbReference type="AlphaFoldDB" id="A0A176W8R5"/>
<evidence type="ECO:0000256" key="1">
    <source>
        <dbReference type="SAM" id="MobiDB-lite"/>
    </source>
</evidence>
<protein>
    <submittedName>
        <fullName evidence="2">Uncharacterized protein</fullName>
    </submittedName>
</protein>
<accession>A0A176W8R5</accession>